<accession>A0A833J8I6</accession>
<dbReference type="Proteomes" id="UP000469949">
    <property type="component" value="Unassembled WGS sequence"/>
</dbReference>
<gene>
    <name evidence="1" type="ORF">F8B43_1092</name>
</gene>
<protein>
    <recommendedName>
        <fullName evidence="3">Phosphoglycerate mutase</fullName>
    </recommendedName>
</protein>
<dbReference type="RefSeq" id="WP_152276250.1">
    <property type="nucleotide sequence ID" value="NZ_WEKV01000006.1"/>
</dbReference>
<dbReference type="AlphaFoldDB" id="A0A833J8I6"/>
<dbReference type="CDD" id="cd07067">
    <property type="entry name" value="HP_PGM_like"/>
    <property type="match status" value="1"/>
</dbReference>
<evidence type="ECO:0000313" key="2">
    <source>
        <dbReference type="Proteomes" id="UP000469949"/>
    </source>
</evidence>
<dbReference type="SUPFAM" id="SSF53254">
    <property type="entry name" value="Phosphoglycerate mutase-like"/>
    <property type="match status" value="1"/>
</dbReference>
<dbReference type="PANTHER" id="PTHR48100:SF62">
    <property type="entry name" value="GLUCOSYL-3-PHOSPHOGLYCERATE PHOSPHATASE"/>
    <property type="match status" value="1"/>
</dbReference>
<reference evidence="1 2" key="1">
    <citation type="submission" date="2019-10" db="EMBL/GenBank/DDBJ databases">
        <title>Draft Genome Sequence of the Caffeine Degrading Methylotroph Methylorubrum populi PINKEL.</title>
        <authorList>
            <person name="Dawson S.C."/>
            <person name="Zhang X."/>
            <person name="Wright M.E."/>
            <person name="Sharma G."/>
            <person name="Langner J.T."/>
            <person name="Ditty J.L."/>
            <person name="Subuyuj G.A."/>
        </authorList>
    </citation>
    <scope>NUCLEOTIDE SEQUENCE [LARGE SCALE GENOMIC DNA]</scope>
    <source>
        <strain evidence="1 2">Pinkel</strain>
    </source>
</reference>
<dbReference type="PANTHER" id="PTHR48100">
    <property type="entry name" value="BROAD-SPECIFICITY PHOSPHATASE YOR283W-RELATED"/>
    <property type="match status" value="1"/>
</dbReference>
<comment type="caution">
    <text evidence="1">The sequence shown here is derived from an EMBL/GenBank/DDBJ whole genome shotgun (WGS) entry which is preliminary data.</text>
</comment>
<dbReference type="InterPro" id="IPR029033">
    <property type="entry name" value="His_PPase_superfam"/>
</dbReference>
<proteinExistence type="predicted"/>
<dbReference type="GO" id="GO:0016791">
    <property type="term" value="F:phosphatase activity"/>
    <property type="evidence" value="ECO:0007669"/>
    <property type="project" value="TreeGrafter"/>
</dbReference>
<sequence length="204" mass="21308">MRRVLFLRHGSHDRLGRILCGRMPGVSLSEAGRAEAHAVAGALARRFAGELAGETVRLLSSPQPRTRETAAPLAEALGVGAELAEELDEIAFGDWTGKAFSELDGDPAWTAWNTQRGAARPPGGESMAAVQARVAGLLGRLAAEEGPPVILVSHGDPIRAALLGVLGLPLDAYDRIVVAPASCSELELWPGGGRVVSINERLAG</sequence>
<dbReference type="SMART" id="SM00855">
    <property type="entry name" value="PGAM"/>
    <property type="match status" value="1"/>
</dbReference>
<dbReference type="GO" id="GO:0005737">
    <property type="term" value="C:cytoplasm"/>
    <property type="evidence" value="ECO:0007669"/>
    <property type="project" value="TreeGrafter"/>
</dbReference>
<organism evidence="1 2">
    <name type="scientific">Methylorubrum populi</name>
    <dbReference type="NCBI Taxonomy" id="223967"/>
    <lineage>
        <taxon>Bacteria</taxon>
        <taxon>Pseudomonadati</taxon>
        <taxon>Pseudomonadota</taxon>
        <taxon>Alphaproteobacteria</taxon>
        <taxon>Hyphomicrobiales</taxon>
        <taxon>Methylobacteriaceae</taxon>
        <taxon>Methylorubrum</taxon>
    </lineage>
</organism>
<dbReference type="Pfam" id="PF00300">
    <property type="entry name" value="His_Phos_1"/>
    <property type="match status" value="1"/>
</dbReference>
<dbReference type="Gene3D" id="3.40.50.1240">
    <property type="entry name" value="Phosphoglycerate mutase-like"/>
    <property type="match status" value="1"/>
</dbReference>
<evidence type="ECO:0000313" key="1">
    <source>
        <dbReference type="EMBL" id="KAB7786738.1"/>
    </source>
</evidence>
<dbReference type="InterPro" id="IPR013078">
    <property type="entry name" value="His_Pase_superF_clade-1"/>
</dbReference>
<name>A0A833J8I6_9HYPH</name>
<evidence type="ECO:0008006" key="3">
    <source>
        <dbReference type="Google" id="ProtNLM"/>
    </source>
</evidence>
<dbReference type="InterPro" id="IPR050275">
    <property type="entry name" value="PGM_Phosphatase"/>
</dbReference>
<dbReference type="EMBL" id="WEKV01000006">
    <property type="protein sequence ID" value="KAB7786738.1"/>
    <property type="molecule type" value="Genomic_DNA"/>
</dbReference>